<dbReference type="Pfam" id="PF04577">
    <property type="entry name" value="Glyco_transf_61"/>
    <property type="match status" value="1"/>
</dbReference>
<evidence type="ECO:0000313" key="7">
    <source>
        <dbReference type="Proteomes" id="UP001516023"/>
    </source>
</evidence>
<dbReference type="PANTHER" id="PTHR20961">
    <property type="entry name" value="GLYCOSYLTRANSFERASE"/>
    <property type="match status" value="1"/>
</dbReference>
<dbReference type="PANTHER" id="PTHR20961:SF140">
    <property type="entry name" value="GLYCOSYLTRANSFERASE"/>
    <property type="match status" value="1"/>
</dbReference>
<organism evidence="6 7">
    <name type="scientific">Cyclotella cryptica</name>
    <dbReference type="NCBI Taxonomy" id="29204"/>
    <lineage>
        <taxon>Eukaryota</taxon>
        <taxon>Sar</taxon>
        <taxon>Stramenopiles</taxon>
        <taxon>Ochrophyta</taxon>
        <taxon>Bacillariophyta</taxon>
        <taxon>Coscinodiscophyceae</taxon>
        <taxon>Thalassiosirophycidae</taxon>
        <taxon>Stephanodiscales</taxon>
        <taxon>Stephanodiscaceae</taxon>
        <taxon>Cyclotella</taxon>
    </lineage>
</organism>
<proteinExistence type="predicted"/>
<dbReference type="AlphaFoldDB" id="A0ABD3PIY5"/>
<name>A0ABD3PIY5_9STRA</name>
<reference evidence="6 7" key="1">
    <citation type="journal article" date="2020" name="G3 (Bethesda)">
        <title>Improved Reference Genome for Cyclotella cryptica CCMP332, a Model for Cell Wall Morphogenesis, Salinity Adaptation, and Lipid Production in Diatoms (Bacillariophyta).</title>
        <authorList>
            <person name="Roberts W.R."/>
            <person name="Downey K.M."/>
            <person name="Ruck E.C."/>
            <person name="Traller J.C."/>
            <person name="Alverson A.J."/>
        </authorList>
    </citation>
    <scope>NUCLEOTIDE SEQUENCE [LARGE SCALE GENOMIC DNA]</scope>
    <source>
        <strain evidence="6 7">CCMP332</strain>
    </source>
</reference>
<feature type="domain" description="Glycosyltransferase 61 catalytic" evidence="5">
    <location>
        <begin position="394"/>
        <end position="495"/>
    </location>
</feature>
<dbReference type="InterPro" id="IPR049625">
    <property type="entry name" value="Glyco_transf_61_cat"/>
</dbReference>
<feature type="region of interest" description="Disordered" evidence="4">
    <location>
        <begin position="74"/>
        <end position="104"/>
    </location>
</feature>
<keyword evidence="3" id="KW-0325">Glycoprotein</keyword>
<dbReference type="Proteomes" id="UP001516023">
    <property type="component" value="Unassembled WGS sequence"/>
</dbReference>
<dbReference type="EMBL" id="JABMIG020000172">
    <property type="protein sequence ID" value="KAL3787589.1"/>
    <property type="molecule type" value="Genomic_DNA"/>
</dbReference>
<evidence type="ECO:0000256" key="2">
    <source>
        <dbReference type="ARBA" id="ARBA00022679"/>
    </source>
</evidence>
<keyword evidence="1" id="KW-0328">Glycosyltransferase</keyword>
<evidence type="ECO:0000256" key="4">
    <source>
        <dbReference type="SAM" id="MobiDB-lite"/>
    </source>
</evidence>
<dbReference type="GO" id="GO:0016757">
    <property type="term" value="F:glycosyltransferase activity"/>
    <property type="evidence" value="ECO:0007669"/>
    <property type="project" value="UniProtKB-KW"/>
</dbReference>
<feature type="compositionally biased region" description="Basic and acidic residues" evidence="4">
    <location>
        <begin position="86"/>
        <end position="99"/>
    </location>
</feature>
<sequence>MKKTDGKNQENVREHIATSNGLKNTMRYFKSSLHSTPARASSFINETISNSEHETLVTIASHYEQRFARKAEDFTSIESRSPIASPEDKSEPFDWEGRSDTGSSPLGYDRPKICHVAENICRTSRHKFWFYFGGENEDLASIHGIHYPKQPLITYIKRGRSMARRNMGVSSFAKNATWINEQQCVISPIENHVVLSADHAQMMGEYVQRIIMPMHHLMQDYVSYSKANTSQSKEVQFYLYFHQNEGQQILPSHHLYMNGLPFGDNLRSWVEEVDPPPSIHSSACQCYSRLVFCGYNGFSRPAKMNYAIPNDDVTELVLSPDSSVPFNLSKHCAHYFMPTDAWKYDNCTVWQDLRLSIIQMYERRKPDVHKDIAAYRMKLILDSLPRHTLATQSSLRIDDVNDWKIIALSQRRRGRVWLNINETLSHCNDKYHSFRIVCIVVDVESLPTQFVSASNNQPLSAIDEQFVLYRSIDALIGIHGSQLTQGILMPSNSILVELLPWLPSKEWGIKIRGDGWTNQKNRPTPIGIMWHNTDINEAGFDLTRESVPLCQNVSEHQMHDFSQDKNSNKEINNTQKNGRISELQYCLQTTHINKFKWDVRNFTVGLNMIEKFVDTFFHFLVDAVSETSSDLIPGVPYCNEWRERGKSNGFTLYNLICMSKNGTVSAHHFYHS</sequence>
<keyword evidence="7" id="KW-1185">Reference proteome</keyword>
<gene>
    <name evidence="6" type="ORF">HJC23_000077</name>
</gene>
<evidence type="ECO:0000313" key="6">
    <source>
        <dbReference type="EMBL" id="KAL3787589.1"/>
    </source>
</evidence>
<evidence type="ECO:0000259" key="5">
    <source>
        <dbReference type="Pfam" id="PF04577"/>
    </source>
</evidence>
<evidence type="ECO:0000256" key="3">
    <source>
        <dbReference type="ARBA" id="ARBA00023180"/>
    </source>
</evidence>
<keyword evidence="2" id="KW-0808">Transferase</keyword>
<evidence type="ECO:0000256" key="1">
    <source>
        <dbReference type="ARBA" id="ARBA00022676"/>
    </source>
</evidence>
<dbReference type="InterPro" id="IPR007657">
    <property type="entry name" value="Glycosyltransferase_61"/>
</dbReference>
<protein>
    <recommendedName>
        <fullName evidence="5">Glycosyltransferase 61 catalytic domain-containing protein</fullName>
    </recommendedName>
</protein>
<accession>A0ABD3PIY5</accession>
<comment type="caution">
    <text evidence="6">The sequence shown here is derived from an EMBL/GenBank/DDBJ whole genome shotgun (WGS) entry which is preliminary data.</text>
</comment>